<keyword evidence="1" id="KW-0732">Signal</keyword>
<feature type="signal peptide" evidence="1">
    <location>
        <begin position="1"/>
        <end position="22"/>
    </location>
</feature>
<gene>
    <name evidence="2" type="ORF">FDT66_06900</name>
</gene>
<proteinExistence type="predicted"/>
<protein>
    <recommendedName>
        <fullName evidence="4">DUF4412 domain-containing protein</fullName>
    </recommendedName>
</protein>
<evidence type="ECO:0000313" key="3">
    <source>
        <dbReference type="Proteomes" id="UP000307140"/>
    </source>
</evidence>
<evidence type="ECO:0000313" key="2">
    <source>
        <dbReference type="EMBL" id="TMM30486.1"/>
    </source>
</evidence>
<feature type="chain" id="PRO_5024329376" description="DUF4412 domain-containing protein" evidence="1">
    <location>
        <begin position="23"/>
        <end position="245"/>
    </location>
</feature>
<name>A0A5S3NC06_9FLAO</name>
<accession>A0A5S3NC06</accession>
<sequence>MKKLKLFSVFVLFLLVGNSINAQIWKKIKDKAIQKVENKIDVEVDKTLDKTFEGKQNLKSSKYFFNSQVTISIETESNDKASFNLLFGPNKEIVCMQMSSGENDNIFNVITPKKIETFINASGMKIRKATSAEEFSGYNNLDKIPSKEDLVKTGKTKNILGYTCNEYEYKNDGGTVKAWVVEGNFPIKASYAPVLGMVTNGPIKGFVLELNYSAANGEQSKIYVTKIDRNKILTINTSEYKSLGF</sequence>
<dbReference type="EMBL" id="VANR01000003">
    <property type="protein sequence ID" value="TMM30486.1"/>
    <property type="molecule type" value="Genomic_DNA"/>
</dbReference>
<comment type="caution">
    <text evidence="2">The sequence shown here is derived from an EMBL/GenBank/DDBJ whole genome shotgun (WGS) entry which is preliminary data.</text>
</comment>
<organism evidence="2 3">
    <name type="scientific">Polaribacter aestuariivivens</name>
    <dbReference type="NCBI Taxonomy" id="2304626"/>
    <lineage>
        <taxon>Bacteria</taxon>
        <taxon>Pseudomonadati</taxon>
        <taxon>Bacteroidota</taxon>
        <taxon>Flavobacteriia</taxon>
        <taxon>Flavobacteriales</taxon>
        <taxon>Flavobacteriaceae</taxon>
    </lineage>
</organism>
<dbReference type="AlphaFoldDB" id="A0A5S3NC06"/>
<evidence type="ECO:0008006" key="4">
    <source>
        <dbReference type="Google" id="ProtNLM"/>
    </source>
</evidence>
<keyword evidence="3" id="KW-1185">Reference proteome</keyword>
<reference evidence="2 3" key="1">
    <citation type="submission" date="2019-05" db="EMBL/GenBank/DDBJ databases">
        <title>Polaribacter aestuariivivens sp. nov., isolated from a tidal flat.</title>
        <authorList>
            <person name="Yoon J.-H."/>
        </authorList>
    </citation>
    <scope>NUCLEOTIDE SEQUENCE [LARGE SCALE GENOMIC DNA]</scope>
    <source>
        <strain evidence="2 3">DBTF-3</strain>
    </source>
</reference>
<dbReference type="OrthoDB" id="1524221at2"/>
<evidence type="ECO:0000256" key="1">
    <source>
        <dbReference type="SAM" id="SignalP"/>
    </source>
</evidence>
<dbReference type="Proteomes" id="UP000307140">
    <property type="component" value="Unassembled WGS sequence"/>
</dbReference>
<dbReference type="RefSeq" id="WP_138535436.1">
    <property type="nucleotide sequence ID" value="NZ_VANR01000003.1"/>
</dbReference>